<name>A0ABV9MQA0_9MICC</name>
<protein>
    <submittedName>
        <fullName evidence="1">Uncharacterized protein</fullName>
    </submittedName>
</protein>
<dbReference type="RefSeq" id="WP_346058759.1">
    <property type="nucleotide sequence ID" value="NZ_BAAAVQ010000005.1"/>
</dbReference>
<evidence type="ECO:0000313" key="1">
    <source>
        <dbReference type="EMBL" id="MFC4717775.1"/>
    </source>
</evidence>
<proteinExistence type="predicted"/>
<sequence>MTYRIEGSPLGTYALYLGQALIMQATSRAECVRVRNVLQDRGHAERVLGAVKYNAENNTIEDTP</sequence>
<reference evidence="2" key="1">
    <citation type="journal article" date="2019" name="Int. J. Syst. Evol. Microbiol.">
        <title>The Global Catalogue of Microorganisms (GCM) 10K type strain sequencing project: providing services to taxonomists for standard genome sequencing and annotation.</title>
        <authorList>
            <consortium name="The Broad Institute Genomics Platform"/>
            <consortium name="The Broad Institute Genome Sequencing Center for Infectious Disease"/>
            <person name="Wu L."/>
            <person name="Ma J."/>
        </authorList>
    </citation>
    <scope>NUCLEOTIDE SEQUENCE [LARGE SCALE GENOMIC DNA]</scope>
    <source>
        <strain evidence="2">CGMCC 1.12849</strain>
    </source>
</reference>
<comment type="caution">
    <text evidence="1">The sequence shown here is derived from an EMBL/GenBank/DDBJ whole genome shotgun (WGS) entry which is preliminary data.</text>
</comment>
<dbReference type="Proteomes" id="UP001595884">
    <property type="component" value="Unassembled WGS sequence"/>
</dbReference>
<gene>
    <name evidence="1" type="ORF">ACFO7V_16760</name>
</gene>
<evidence type="ECO:0000313" key="2">
    <source>
        <dbReference type="Proteomes" id="UP001595884"/>
    </source>
</evidence>
<keyword evidence="2" id="KW-1185">Reference proteome</keyword>
<dbReference type="EMBL" id="JBHSHE010000082">
    <property type="protein sequence ID" value="MFC4717775.1"/>
    <property type="molecule type" value="Genomic_DNA"/>
</dbReference>
<accession>A0ABV9MQA0</accession>
<organism evidence="1 2">
    <name type="scientific">Glutamicibacter bergerei</name>
    <dbReference type="NCBI Taxonomy" id="256702"/>
    <lineage>
        <taxon>Bacteria</taxon>
        <taxon>Bacillati</taxon>
        <taxon>Actinomycetota</taxon>
        <taxon>Actinomycetes</taxon>
        <taxon>Micrococcales</taxon>
        <taxon>Micrococcaceae</taxon>
        <taxon>Glutamicibacter</taxon>
    </lineage>
</organism>